<name>A0ABV2STN8_9FLAO</name>
<evidence type="ECO:0000256" key="1">
    <source>
        <dbReference type="ARBA" id="ARBA00004571"/>
    </source>
</evidence>
<dbReference type="InterPro" id="IPR023996">
    <property type="entry name" value="TonB-dep_OMP_SusC/RagA"/>
</dbReference>
<dbReference type="Gene3D" id="2.170.130.10">
    <property type="entry name" value="TonB-dependent receptor, plug domain"/>
    <property type="match status" value="1"/>
</dbReference>
<dbReference type="InterPro" id="IPR023997">
    <property type="entry name" value="TonB-dep_OMP_SusC/RagA_CS"/>
</dbReference>
<accession>A0ABV2STN8</accession>
<keyword evidence="3 7" id="KW-1134">Transmembrane beta strand</keyword>
<dbReference type="NCBIfam" id="TIGR04056">
    <property type="entry name" value="OMP_RagA_SusC"/>
    <property type="match status" value="1"/>
</dbReference>
<sequence length="1011" mass="109916">MKAKLKGILTLLLVLIAQLATAQEKSISGKVTDQSGIPLPGVNVVIKGTSNGTQTDFDGNYTINTNMGGVLVFSYLGQKTTEKTVGTSNTINVQMEEDASQLEEVIVVGYGTQSKRTLTDNISKLTSDDISEVPNPNFQNALVAKAAGVQVTQTNGKVEGGINIRVRGAASVSGGTQPLYVLDGIPLIDPTGGRGEIGTGAPTNPLLTLSANEIESIDILKDASSAAIYGARGANGVVLITTKRGKQGKAKFSLNLSQGFSEPTNKREWLNAAEYVELFTEAGRNSPFFTPDEGQEYVEGEFDFFAGNTDWRTGEVDTNWSDVAFQNGYQTDADFSMSGADAKTSYFFSGAYNNTTGIIKDNALERVNARLNVSHQLTEKFKAGMNMSFSRTEIDRIANDNAFATPLQAIAQSPLSPARLDDGSANPSTLYGNFLLDADNAFFKTIIRRTIGKVYGEYKFLPSLSFNSDFSYDLFSQTEDNFRGQNALFQSTNGQAFASDLGSESYTFSNYATFDKLFAERHNINVVAGTEFIKYNRRITSVTSQQFPSDDLSTVSGGAEVTAGTGVDLQSSFVSYFARATYDLDGKYLLKASIRRDGSSRFGSNVRFGTFPAVSAGWILSEENFFKNSETLSFLKLRGSWGKLGNADIGGDYPSLFLFSGVSYNQRPGLAPAQPGNSFLTWEQSAQTDIGVEFGFFNGRISGELDYYKKDTEDLLFSVPLVPSSGAASINSNIGTLQGQGVEFVLNTRNIETEDFTWTSNFNISNNTNELKSLPNDNADIVTGRNINRVGESVASFYLREYAGVDPANGDALYYLNTENPDGSLNRNTTTDSDEAQRIVAGNPFPELIAGFTNTLLFNNFDFTFTFQGEWGASIYNGGGIYQSVNADYFDNQSVDQLNRWQQPGDITNIPQARLFAGNGSAHSTRFLADADFIRLRNISLGYTLPNAAIEKMGLSKLRVYVTAINLLTITNYPFEDPEARSDVNGQNTPGETFYSSPPAKTITLGVNINF</sequence>
<evidence type="ECO:0000256" key="3">
    <source>
        <dbReference type="ARBA" id="ARBA00022452"/>
    </source>
</evidence>
<evidence type="ECO:0000256" key="5">
    <source>
        <dbReference type="ARBA" id="ARBA00023136"/>
    </source>
</evidence>
<evidence type="ECO:0000256" key="4">
    <source>
        <dbReference type="ARBA" id="ARBA00022692"/>
    </source>
</evidence>
<dbReference type="Gene3D" id="2.60.40.1120">
    <property type="entry name" value="Carboxypeptidase-like, regulatory domain"/>
    <property type="match status" value="1"/>
</dbReference>
<dbReference type="InterPro" id="IPR037066">
    <property type="entry name" value="Plug_dom_sf"/>
</dbReference>
<proteinExistence type="inferred from homology"/>
<dbReference type="RefSeq" id="WP_354614470.1">
    <property type="nucleotide sequence ID" value="NZ_JBEXAE010000002.1"/>
</dbReference>
<dbReference type="Pfam" id="PF13715">
    <property type="entry name" value="CarbopepD_reg_2"/>
    <property type="match status" value="1"/>
</dbReference>
<comment type="subcellular location">
    <subcellularLocation>
        <location evidence="1 7">Cell outer membrane</location>
        <topology evidence="1 7">Multi-pass membrane protein</topology>
    </subcellularLocation>
</comment>
<dbReference type="SUPFAM" id="SSF49464">
    <property type="entry name" value="Carboxypeptidase regulatory domain-like"/>
    <property type="match status" value="1"/>
</dbReference>
<protein>
    <submittedName>
        <fullName evidence="11">TonB-dependent receptor</fullName>
    </submittedName>
</protein>
<dbReference type="Gene3D" id="2.40.170.20">
    <property type="entry name" value="TonB-dependent receptor, beta-barrel domain"/>
    <property type="match status" value="1"/>
</dbReference>
<keyword evidence="4 7" id="KW-0812">Transmembrane</keyword>
<keyword evidence="5 7" id="KW-0472">Membrane</keyword>
<organism evidence="11 12">
    <name type="scientific">Sediminicola arcticus</name>
    <dbReference type="NCBI Taxonomy" id="1574308"/>
    <lineage>
        <taxon>Bacteria</taxon>
        <taxon>Pseudomonadati</taxon>
        <taxon>Bacteroidota</taxon>
        <taxon>Flavobacteriia</taxon>
        <taxon>Flavobacteriales</taxon>
        <taxon>Flavobacteriaceae</taxon>
        <taxon>Sediminicola</taxon>
    </lineage>
</organism>
<feature type="compositionally biased region" description="Polar residues" evidence="8">
    <location>
        <begin position="984"/>
        <end position="996"/>
    </location>
</feature>
<dbReference type="InterPro" id="IPR012910">
    <property type="entry name" value="Plug_dom"/>
</dbReference>
<comment type="similarity">
    <text evidence="7">Belongs to the TonB-dependent receptor family.</text>
</comment>
<feature type="region of interest" description="Disordered" evidence="8">
    <location>
        <begin position="978"/>
        <end position="997"/>
    </location>
</feature>
<dbReference type="Proteomes" id="UP001549799">
    <property type="component" value="Unassembled WGS sequence"/>
</dbReference>
<evidence type="ECO:0000313" key="11">
    <source>
        <dbReference type="EMBL" id="MET6990080.1"/>
    </source>
</evidence>
<feature type="chain" id="PRO_5046711080" evidence="9">
    <location>
        <begin position="23"/>
        <end position="1011"/>
    </location>
</feature>
<evidence type="ECO:0000256" key="2">
    <source>
        <dbReference type="ARBA" id="ARBA00022448"/>
    </source>
</evidence>
<evidence type="ECO:0000256" key="7">
    <source>
        <dbReference type="PROSITE-ProRule" id="PRU01360"/>
    </source>
</evidence>
<keyword evidence="9" id="KW-0732">Signal</keyword>
<reference evidence="11 12" key="1">
    <citation type="submission" date="2024-07" db="EMBL/GenBank/DDBJ databases">
        <title>The genome sequence of type strain Sediminicola arcticus GDMCC 1.2805.</title>
        <authorList>
            <person name="Liu Y."/>
        </authorList>
    </citation>
    <scope>NUCLEOTIDE SEQUENCE [LARGE SCALE GENOMIC DNA]</scope>
    <source>
        <strain evidence="11 12">GDMCC 1.2805</strain>
    </source>
</reference>
<dbReference type="PROSITE" id="PS52016">
    <property type="entry name" value="TONB_DEPENDENT_REC_3"/>
    <property type="match status" value="1"/>
</dbReference>
<dbReference type="InterPro" id="IPR008969">
    <property type="entry name" value="CarboxyPept-like_regulatory"/>
</dbReference>
<feature type="signal peptide" evidence="9">
    <location>
        <begin position="1"/>
        <end position="22"/>
    </location>
</feature>
<keyword evidence="2 7" id="KW-0813">Transport</keyword>
<feature type="domain" description="TonB-dependent receptor plug" evidence="10">
    <location>
        <begin position="115"/>
        <end position="237"/>
    </location>
</feature>
<dbReference type="NCBIfam" id="TIGR04057">
    <property type="entry name" value="SusC_RagA_signa"/>
    <property type="match status" value="1"/>
</dbReference>
<keyword evidence="11" id="KW-0675">Receptor</keyword>
<dbReference type="InterPro" id="IPR039426">
    <property type="entry name" value="TonB-dep_rcpt-like"/>
</dbReference>
<evidence type="ECO:0000256" key="8">
    <source>
        <dbReference type="SAM" id="MobiDB-lite"/>
    </source>
</evidence>
<evidence type="ECO:0000259" key="10">
    <source>
        <dbReference type="Pfam" id="PF07715"/>
    </source>
</evidence>
<evidence type="ECO:0000256" key="6">
    <source>
        <dbReference type="ARBA" id="ARBA00023237"/>
    </source>
</evidence>
<keyword evidence="6 7" id="KW-0998">Cell outer membrane</keyword>
<gene>
    <name evidence="11" type="ORF">ABXZ36_05420</name>
</gene>
<keyword evidence="12" id="KW-1185">Reference proteome</keyword>
<dbReference type="EMBL" id="JBEXAE010000002">
    <property type="protein sequence ID" value="MET6990080.1"/>
    <property type="molecule type" value="Genomic_DNA"/>
</dbReference>
<dbReference type="Pfam" id="PF07715">
    <property type="entry name" value="Plug"/>
    <property type="match status" value="1"/>
</dbReference>
<dbReference type="SUPFAM" id="SSF56935">
    <property type="entry name" value="Porins"/>
    <property type="match status" value="1"/>
</dbReference>
<evidence type="ECO:0000313" key="12">
    <source>
        <dbReference type="Proteomes" id="UP001549799"/>
    </source>
</evidence>
<evidence type="ECO:0000256" key="9">
    <source>
        <dbReference type="SAM" id="SignalP"/>
    </source>
</evidence>
<dbReference type="InterPro" id="IPR036942">
    <property type="entry name" value="Beta-barrel_TonB_sf"/>
</dbReference>
<comment type="caution">
    <text evidence="11">The sequence shown here is derived from an EMBL/GenBank/DDBJ whole genome shotgun (WGS) entry which is preliminary data.</text>
</comment>